<keyword evidence="4" id="KW-0378">Hydrolase</keyword>
<evidence type="ECO:0000313" key="9">
    <source>
        <dbReference type="EMBL" id="PNT97523.1"/>
    </source>
</evidence>
<name>A0A2K2FC22_9CLOT</name>
<comment type="subcellular location">
    <subcellularLocation>
        <location evidence="1">Cell membrane</location>
        <topology evidence="1">Multi-pass membrane protein</topology>
    </subcellularLocation>
</comment>
<feature type="transmembrane region" description="Helical" evidence="7">
    <location>
        <begin position="127"/>
        <end position="147"/>
    </location>
</feature>
<dbReference type="OrthoDB" id="9789113at2"/>
<dbReference type="PANTHER" id="PTHR14969:SF62">
    <property type="entry name" value="DECAPRENYLPHOSPHORYL-5-PHOSPHORIBOSE PHOSPHATASE RV3807C-RELATED"/>
    <property type="match status" value="1"/>
</dbReference>
<evidence type="ECO:0000256" key="6">
    <source>
        <dbReference type="ARBA" id="ARBA00023136"/>
    </source>
</evidence>
<keyword evidence="2" id="KW-1003">Cell membrane</keyword>
<keyword evidence="10" id="KW-1185">Reference proteome</keyword>
<evidence type="ECO:0000256" key="4">
    <source>
        <dbReference type="ARBA" id="ARBA00022801"/>
    </source>
</evidence>
<proteinExistence type="predicted"/>
<reference evidence="9 10" key="1">
    <citation type="submission" date="2017-06" db="EMBL/GenBank/DDBJ databases">
        <title>Investigating the central metabolism of Clostridium thermosuccinogenes.</title>
        <authorList>
            <person name="Koendjbiharie J.G."/>
            <person name="van Kranenburg R."/>
        </authorList>
    </citation>
    <scope>NUCLEOTIDE SEQUENCE [LARGE SCALE GENOMIC DNA]</scope>
    <source>
        <strain evidence="9 10">DSM 5806</strain>
    </source>
</reference>
<evidence type="ECO:0000259" key="8">
    <source>
        <dbReference type="SMART" id="SM00014"/>
    </source>
</evidence>
<dbReference type="InterPro" id="IPR036938">
    <property type="entry name" value="PAP2/HPO_sf"/>
</dbReference>
<evidence type="ECO:0000256" key="3">
    <source>
        <dbReference type="ARBA" id="ARBA00022692"/>
    </source>
</evidence>
<evidence type="ECO:0000256" key="2">
    <source>
        <dbReference type="ARBA" id="ARBA00022475"/>
    </source>
</evidence>
<dbReference type="EMBL" id="NIOJ01000036">
    <property type="protein sequence ID" value="PNT97523.1"/>
    <property type="molecule type" value="Genomic_DNA"/>
</dbReference>
<evidence type="ECO:0000313" key="10">
    <source>
        <dbReference type="Proteomes" id="UP000236151"/>
    </source>
</evidence>
<feature type="transmembrane region" description="Helical" evidence="7">
    <location>
        <begin position="28"/>
        <end position="51"/>
    </location>
</feature>
<protein>
    <submittedName>
        <fullName evidence="9">Phosphatase PAP2 family protein</fullName>
    </submittedName>
</protein>
<feature type="transmembrane region" description="Helical" evidence="7">
    <location>
        <begin position="153"/>
        <end position="174"/>
    </location>
</feature>
<dbReference type="Proteomes" id="UP000236151">
    <property type="component" value="Unassembled WGS sequence"/>
</dbReference>
<evidence type="ECO:0000256" key="7">
    <source>
        <dbReference type="SAM" id="Phobius"/>
    </source>
</evidence>
<gene>
    <name evidence="9" type="ORF">CDQ84_13155</name>
</gene>
<evidence type="ECO:0000256" key="1">
    <source>
        <dbReference type="ARBA" id="ARBA00004651"/>
    </source>
</evidence>
<comment type="caution">
    <text evidence="9">The sequence shown here is derived from an EMBL/GenBank/DDBJ whole genome shotgun (WGS) entry which is preliminary data.</text>
</comment>
<evidence type="ECO:0000256" key="5">
    <source>
        <dbReference type="ARBA" id="ARBA00022989"/>
    </source>
</evidence>
<sequence>MIEHIKNLDMEVLKFIYDNLHSRLLDKIMIGVTSLGDMGLIWILISVLLMVSGKYRKAGIMTICALILSAILANGILKNIIQRPRPFFENPLVDVLISKPLSYSFPSGHSASSFAAAGVLAKAFKKYRFYVIALALLIAFSRMYLFVHYPSDIIGGAVLGLICSEIVFHAFGYIDGKNSR</sequence>
<organism evidence="9 10">
    <name type="scientific">Clostridium thermosuccinogenes</name>
    <dbReference type="NCBI Taxonomy" id="84032"/>
    <lineage>
        <taxon>Bacteria</taxon>
        <taxon>Bacillati</taxon>
        <taxon>Bacillota</taxon>
        <taxon>Clostridia</taxon>
        <taxon>Eubacteriales</taxon>
        <taxon>Clostridiaceae</taxon>
        <taxon>Clostridium</taxon>
    </lineage>
</organism>
<dbReference type="GO" id="GO:0016787">
    <property type="term" value="F:hydrolase activity"/>
    <property type="evidence" value="ECO:0007669"/>
    <property type="project" value="UniProtKB-KW"/>
</dbReference>
<dbReference type="InterPro" id="IPR000326">
    <property type="entry name" value="PAP2/HPO"/>
</dbReference>
<accession>A0A2K2FC22</accession>
<feature type="domain" description="Phosphatidic acid phosphatase type 2/haloperoxidase" evidence="8">
    <location>
        <begin position="58"/>
        <end position="168"/>
    </location>
</feature>
<dbReference type="RefSeq" id="WP_103082191.1">
    <property type="nucleotide sequence ID" value="NZ_CP021850.1"/>
</dbReference>
<feature type="transmembrane region" description="Helical" evidence="7">
    <location>
        <begin position="58"/>
        <end position="81"/>
    </location>
</feature>
<dbReference type="KEGG" id="cthd:CDO33_09750"/>
<dbReference type="SMART" id="SM00014">
    <property type="entry name" value="acidPPc"/>
    <property type="match status" value="1"/>
</dbReference>
<keyword evidence="6 7" id="KW-0472">Membrane</keyword>
<keyword evidence="3 7" id="KW-0812">Transmembrane</keyword>
<dbReference type="Pfam" id="PF01569">
    <property type="entry name" value="PAP2"/>
    <property type="match status" value="1"/>
</dbReference>
<keyword evidence="5 7" id="KW-1133">Transmembrane helix</keyword>
<dbReference type="SUPFAM" id="SSF48317">
    <property type="entry name" value="Acid phosphatase/Vanadium-dependent haloperoxidase"/>
    <property type="match status" value="1"/>
</dbReference>
<dbReference type="PANTHER" id="PTHR14969">
    <property type="entry name" value="SPHINGOSINE-1-PHOSPHATE PHOSPHOHYDROLASE"/>
    <property type="match status" value="1"/>
</dbReference>
<dbReference type="Gene3D" id="1.20.144.10">
    <property type="entry name" value="Phosphatidic acid phosphatase type 2/haloperoxidase"/>
    <property type="match status" value="2"/>
</dbReference>
<dbReference type="AlphaFoldDB" id="A0A2K2FC22"/>
<dbReference type="GO" id="GO:0005886">
    <property type="term" value="C:plasma membrane"/>
    <property type="evidence" value="ECO:0007669"/>
    <property type="project" value="UniProtKB-SubCell"/>
</dbReference>